<keyword evidence="2" id="KW-1185">Reference proteome</keyword>
<comment type="caution">
    <text evidence="1">The sequence shown here is derived from an EMBL/GenBank/DDBJ whole genome shotgun (WGS) entry which is preliminary data.</text>
</comment>
<accession>A0ACA9R5V7</accession>
<proteinExistence type="predicted"/>
<organism evidence="1 2">
    <name type="scientific">Racocetra persica</name>
    <dbReference type="NCBI Taxonomy" id="160502"/>
    <lineage>
        <taxon>Eukaryota</taxon>
        <taxon>Fungi</taxon>
        <taxon>Fungi incertae sedis</taxon>
        <taxon>Mucoromycota</taxon>
        <taxon>Glomeromycotina</taxon>
        <taxon>Glomeromycetes</taxon>
        <taxon>Diversisporales</taxon>
        <taxon>Gigasporaceae</taxon>
        <taxon>Racocetra</taxon>
    </lineage>
</organism>
<name>A0ACA9R5V7_9GLOM</name>
<dbReference type="EMBL" id="CAJVQC010043533">
    <property type="protein sequence ID" value="CAG8777739.1"/>
    <property type="molecule type" value="Genomic_DNA"/>
</dbReference>
<reference evidence="1" key="1">
    <citation type="submission" date="2021-06" db="EMBL/GenBank/DDBJ databases">
        <authorList>
            <person name="Kallberg Y."/>
            <person name="Tangrot J."/>
            <person name="Rosling A."/>
        </authorList>
    </citation>
    <scope>NUCLEOTIDE SEQUENCE</scope>
    <source>
        <strain evidence="1">MA461A</strain>
    </source>
</reference>
<protein>
    <submittedName>
        <fullName evidence="1">29815_t:CDS:1</fullName>
    </submittedName>
</protein>
<feature type="non-terminal residue" evidence="1">
    <location>
        <position position="83"/>
    </location>
</feature>
<dbReference type="Proteomes" id="UP000789920">
    <property type="component" value="Unassembled WGS sequence"/>
</dbReference>
<gene>
    <name evidence="1" type="ORF">RPERSI_LOCUS17143</name>
</gene>
<evidence type="ECO:0000313" key="2">
    <source>
        <dbReference type="Proteomes" id="UP000789920"/>
    </source>
</evidence>
<sequence length="83" mass="9547">MLQHVEAGNHTEDLKINILQDVEEFLTIPVKNIVYEVLTDDQIINELVYLFNNMDENPDSEKLDDSQEIPIINISIATFSLET</sequence>
<evidence type="ECO:0000313" key="1">
    <source>
        <dbReference type="EMBL" id="CAG8777739.1"/>
    </source>
</evidence>